<comment type="caution">
    <text evidence="8">The sequence shown here is derived from an EMBL/GenBank/DDBJ whole genome shotgun (WGS) entry which is preliminary data.</text>
</comment>
<dbReference type="InterPro" id="IPR051000">
    <property type="entry name" value="Homeobox_DNA-bind_prot"/>
</dbReference>
<dbReference type="SMART" id="SM00389">
    <property type="entry name" value="HOX"/>
    <property type="match status" value="1"/>
</dbReference>
<evidence type="ECO:0000256" key="1">
    <source>
        <dbReference type="ARBA" id="ARBA00023125"/>
    </source>
</evidence>
<feature type="DNA-binding region" description="Homeobox" evidence="4">
    <location>
        <begin position="126"/>
        <end position="185"/>
    </location>
</feature>
<dbReference type="GO" id="GO:0000981">
    <property type="term" value="F:DNA-binding transcription factor activity, RNA polymerase II-specific"/>
    <property type="evidence" value="ECO:0007669"/>
    <property type="project" value="InterPro"/>
</dbReference>
<sequence>MTLPRIHTILNQPQRKPAVLDIANLLCSDDELPISPYTASPVSSSTQSRRSSPTQDAWPSRADDRTQQDQPRYHRPTAFRSPTQRQSPNHHATYTYSPSPPESYLNRSPSPSYHETSPSPRYSPTIKAKRKRASAVQLDALNRVFTKTFFPSTETRNELARQLGMSPRTVQIWFQNKRQSIRTRERSITSKDKRDDRRYHHSLPTPPLSSAHDGAKGYIDS</sequence>
<comment type="subcellular location">
    <subcellularLocation>
        <location evidence="4 5">Nucleus</location>
    </subcellularLocation>
</comment>
<feature type="region of interest" description="Disordered" evidence="6">
    <location>
        <begin position="183"/>
        <end position="221"/>
    </location>
</feature>
<feature type="compositionally biased region" description="Low complexity" evidence="6">
    <location>
        <begin position="40"/>
        <end position="55"/>
    </location>
</feature>
<dbReference type="PROSITE" id="PS50071">
    <property type="entry name" value="HOMEOBOX_2"/>
    <property type="match status" value="1"/>
</dbReference>
<evidence type="ECO:0000256" key="6">
    <source>
        <dbReference type="SAM" id="MobiDB-lite"/>
    </source>
</evidence>
<feature type="domain" description="Homeobox" evidence="7">
    <location>
        <begin position="124"/>
        <end position="184"/>
    </location>
</feature>
<evidence type="ECO:0000256" key="3">
    <source>
        <dbReference type="ARBA" id="ARBA00023242"/>
    </source>
</evidence>
<dbReference type="Proteomes" id="UP001206595">
    <property type="component" value="Unassembled WGS sequence"/>
</dbReference>
<evidence type="ECO:0000256" key="5">
    <source>
        <dbReference type="RuleBase" id="RU000682"/>
    </source>
</evidence>
<evidence type="ECO:0000259" key="7">
    <source>
        <dbReference type="PROSITE" id="PS50071"/>
    </source>
</evidence>
<dbReference type="EMBL" id="MU620905">
    <property type="protein sequence ID" value="KAI8581617.1"/>
    <property type="molecule type" value="Genomic_DNA"/>
</dbReference>
<dbReference type="GO" id="GO:0030154">
    <property type="term" value="P:cell differentiation"/>
    <property type="evidence" value="ECO:0007669"/>
    <property type="project" value="TreeGrafter"/>
</dbReference>
<dbReference type="CDD" id="cd00086">
    <property type="entry name" value="homeodomain"/>
    <property type="match status" value="1"/>
</dbReference>
<proteinExistence type="predicted"/>
<evidence type="ECO:0000256" key="4">
    <source>
        <dbReference type="PROSITE-ProRule" id="PRU00108"/>
    </source>
</evidence>
<dbReference type="InterPro" id="IPR017970">
    <property type="entry name" value="Homeobox_CS"/>
</dbReference>
<keyword evidence="1 4" id="KW-0238">DNA-binding</keyword>
<dbReference type="PANTHER" id="PTHR24324:SF9">
    <property type="entry name" value="HOMEOBOX DOMAIN-CONTAINING PROTEIN"/>
    <property type="match status" value="1"/>
</dbReference>
<dbReference type="RefSeq" id="XP_051446621.1">
    <property type="nucleotide sequence ID" value="XM_051587552.1"/>
</dbReference>
<accession>A0AAD5EDX0</accession>
<reference evidence="8" key="2">
    <citation type="journal article" date="2022" name="Proc. Natl. Acad. Sci. U.S.A.">
        <title>Diploid-dominant life cycles characterize the early evolution of Fungi.</title>
        <authorList>
            <person name="Amses K.R."/>
            <person name="Simmons D.R."/>
            <person name="Longcore J.E."/>
            <person name="Mondo S.J."/>
            <person name="Seto K."/>
            <person name="Jeronimo G.H."/>
            <person name="Bonds A.E."/>
            <person name="Quandt C.A."/>
            <person name="Davis W.J."/>
            <person name="Chang Y."/>
            <person name="Federici B.A."/>
            <person name="Kuo A."/>
            <person name="LaButti K."/>
            <person name="Pangilinan J."/>
            <person name="Andreopoulos W."/>
            <person name="Tritt A."/>
            <person name="Riley R."/>
            <person name="Hundley H."/>
            <person name="Johnson J."/>
            <person name="Lipzen A."/>
            <person name="Barry K."/>
            <person name="Lang B.F."/>
            <person name="Cuomo C.A."/>
            <person name="Buchler N.E."/>
            <person name="Grigoriev I.V."/>
            <person name="Spatafora J.W."/>
            <person name="Stajich J.E."/>
            <person name="James T.Y."/>
        </authorList>
    </citation>
    <scope>NUCLEOTIDE SEQUENCE</scope>
    <source>
        <strain evidence="8">AG</strain>
    </source>
</reference>
<dbReference type="InterPro" id="IPR001356">
    <property type="entry name" value="HD"/>
</dbReference>
<feature type="compositionally biased region" description="Polar residues" evidence="6">
    <location>
        <begin position="80"/>
        <end position="97"/>
    </location>
</feature>
<evidence type="ECO:0000313" key="8">
    <source>
        <dbReference type="EMBL" id="KAI8581617.1"/>
    </source>
</evidence>
<dbReference type="SUPFAM" id="SSF46689">
    <property type="entry name" value="Homeodomain-like"/>
    <property type="match status" value="1"/>
</dbReference>
<dbReference type="PROSITE" id="PS00027">
    <property type="entry name" value="HOMEOBOX_1"/>
    <property type="match status" value="1"/>
</dbReference>
<dbReference type="PANTHER" id="PTHR24324">
    <property type="entry name" value="HOMEOBOX PROTEIN HHEX"/>
    <property type="match status" value="1"/>
</dbReference>
<keyword evidence="3 4" id="KW-0539">Nucleus</keyword>
<dbReference type="AlphaFoldDB" id="A0AAD5EDX0"/>
<name>A0AAD5EDX0_UMBRA</name>
<dbReference type="GeneID" id="75912897"/>
<dbReference type="GO" id="GO:0000978">
    <property type="term" value="F:RNA polymerase II cis-regulatory region sequence-specific DNA binding"/>
    <property type="evidence" value="ECO:0007669"/>
    <property type="project" value="TreeGrafter"/>
</dbReference>
<feature type="region of interest" description="Disordered" evidence="6">
    <location>
        <begin position="32"/>
        <end position="130"/>
    </location>
</feature>
<feature type="compositionally biased region" description="Basic and acidic residues" evidence="6">
    <location>
        <begin position="183"/>
        <end position="198"/>
    </location>
</feature>
<dbReference type="GO" id="GO:0005634">
    <property type="term" value="C:nucleus"/>
    <property type="evidence" value="ECO:0007669"/>
    <property type="project" value="UniProtKB-SubCell"/>
</dbReference>
<reference evidence="8" key="1">
    <citation type="submission" date="2021-06" db="EMBL/GenBank/DDBJ databases">
        <authorList>
            <consortium name="DOE Joint Genome Institute"/>
            <person name="Mondo S.J."/>
            <person name="Amses K.R."/>
            <person name="Simmons D.R."/>
            <person name="Longcore J.E."/>
            <person name="Seto K."/>
            <person name="Alves G.H."/>
            <person name="Bonds A.E."/>
            <person name="Quandt C.A."/>
            <person name="Davis W.J."/>
            <person name="Chang Y."/>
            <person name="Letcher P.M."/>
            <person name="Powell M.J."/>
            <person name="Kuo A."/>
            <person name="Labutti K."/>
            <person name="Pangilinan J."/>
            <person name="Andreopoulos W."/>
            <person name="Tritt A."/>
            <person name="Riley R."/>
            <person name="Hundley H."/>
            <person name="Johnson J."/>
            <person name="Lipzen A."/>
            <person name="Barry K."/>
            <person name="Berbee M.L."/>
            <person name="Buchler N.E."/>
            <person name="Grigoriev I.V."/>
            <person name="Spatafora J.W."/>
            <person name="Stajich J.E."/>
            <person name="James T.Y."/>
        </authorList>
    </citation>
    <scope>NUCLEOTIDE SEQUENCE</scope>
    <source>
        <strain evidence="8">AG</strain>
    </source>
</reference>
<evidence type="ECO:0000256" key="2">
    <source>
        <dbReference type="ARBA" id="ARBA00023155"/>
    </source>
</evidence>
<dbReference type="Pfam" id="PF00046">
    <property type="entry name" value="Homeodomain"/>
    <property type="match status" value="1"/>
</dbReference>
<organism evidence="8 9">
    <name type="scientific">Umbelopsis ramanniana AG</name>
    <dbReference type="NCBI Taxonomy" id="1314678"/>
    <lineage>
        <taxon>Eukaryota</taxon>
        <taxon>Fungi</taxon>
        <taxon>Fungi incertae sedis</taxon>
        <taxon>Mucoromycota</taxon>
        <taxon>Mucoromycotina</taxon>
        <taxon>Umbelopsidomycetes</taxon>
        <taxon>Umbelopsidales</taxon>
        <taxon>Umbelopsidaceae</taxon>
        <taxon>Umbelopsis</taxon>
    </lineage>
</organism>
<keyword evidence="9" id="KW-1185">Reference proteome</keyword>
<dbReference type="InterPro" id="IPR009057">
    <property type="entry name" value="Homeodomain-like_sf"/>
</dbReference>
<evidence type="ECO:0000313" key="9">
    <source>
        <dbReference type="Proteomes" id="UP001206595"/>
    </source>
</evidence>
<dbReference type="Gene3D" id="1.10.10.60">
    <property type="entry name" value="Homeodomain-like"/>
    <property type="match status" value="1"/>
</dbReference>
<feature type="compositionally biased region" description="Polar residues" evidence="6">
    <location>
        <begin position="105"/>
        <end position="122"/>
    </location>
</feature>
<protein>
    <recommendedName>
        <fullName evidence="7">Homeobox domain-containing protein</fullName>
    </recommendedName>
</protein>
<gene>
    <name evidence="8" type="ORF">K450DRAFT_232160</name>
</gene>
<keyword evidence="2 4" id="KW-0371">Homeobox</keyword>